<dbReference type="InterPro" id="IPR051783">
    <property type="entry name" value="NAD(P)-dependent_oxidoreduct"/>
</dbReference>
<proteinExistence type="predicted"/>
<accession>A0ABU3QYB2</accession>
<keyword evidence="2" id="KW-1185">Reference proteome</keyword>
<dbReference type="SUPFAM" id="SSF51735">
    <property type="entry name" value="NAD(P)-binding Rossmann-fold domains"/>
    <property type="match status" value="1"/>
</dbReference>
<protein>
    <submittedName>
        <fullName evidence="1">dTDP-glucose 4,6-dehydratase</fullName>
    </submittedName>
</protein>
<dbReference type="RefSeq" id="WP_315946154.1">
    <property type="nucleotide sequence ID" value="NZ_JAWCUA010000003.1"/>
</dbReference>
<dbReference type="Proteomes" id="UP001257914">
    <property type="component" value="Unassembled WGS sequence"/>
</dbReference>
<dbReference type="Gene3D" id="3.40.50.720">
    <property type="entry name" value="NAD(P)-binding Rossmann-like Domain"/>
    <property type="match status" value="1"/>
</dbReference>
<evidence type="ECO:0000313" key="2">
    <source>
        <dbReference type="Proteomes" id="UP001257914"/>
    </source>
</evidence>
<gene>
    <name evidence="1" type="ORF">RT723_05280</name>
</gene>
<name>A0ABU3QYB2_9GAMM</name>
<dbReference type="PANTHER" id="PTHR48079:SF6">
    <property type="entry name" value="NAD(P)-BINDING DOMAIN-CONTAINING PROTEIN-RELATED"/>
    <property type="match status" value="1"/>
</dbReference>
<reference evidence="1 2" key="1">
    <citation type="submission" date="2023-10" db="EMBL/GenBank/DDBJ databases">
        <title>Psychrosphaera aquimaarina strain SW33 isolated from seawater.</title>
        <authorList>
            <person name="Bayburt H."/>
            <person name="Kim J.M."/>
            <person name="Choi B.J."/>
            <person name="Jeon C.O."/>
        </authorList>
    </citation>
    <scope>NUCLEOTIDE SEQUENCE [LARGE SCALE GENOMIC DNA]</scope>
    <source>
        <strain evidence="1 2">KCTC 52743</strain>
    </source>
</reference>
<organism evidence="1 2">
    <name type="scientific">Psychrosphaera aquimarina</name>
    <dbReference type="NCBI Taxonomy" id="2044854"/>
    <lineage>
        <taxon>Bacteria</taxon>
        <taxon>Pseudomonadati</taxon>
        <taxon>Pseudomonadota</taxon>
        <taxon>Gammaproteobacteria</taxon>
        <taxon>Alteromonadales</taxon>
        <taxon>Pseudoalteromonadaceae</taxon>
        <taxon>Psychrosphaera</taxon>
    </lineage>
</organism>
<comment type="caution">
    <text evidence="1">The sequence shown here is derived from an EMBL/GenBank/DDBJ whole genome shotgun (WGS) entry which is preliminary data.</text>
</comment>
<sequence length="269" mass="30297">MMAFTNLTNRKISVLGGGWLGYPLAQELKAFGADVNIATRSKQRLDTYNQLTGFLVDIENLTDDVNAFLNSDVLVVNITNKNIAAFKALIDKIEDSPIKQVIFISSTSVYPDNNSVISESDGLELIEHPLYQIESLFKQSDAFVTTIIRFSGLIGYERHPGRFFRNGKVIKNAQAKVNLIHRDDCLPIICQVINDDIWSEDFNVCSDTHPNKKEFYTYAAQSLGVTPAACEPTDVVAFKVIDNNKIKHRLNYRFIYPDVMAIDFSQDLC</sequence>
<dbReference type="InterPro" id="IPR036291">
    <property type="entry name" value="NAD(P)-bd_dom_sf"/>
</dbReference>
<evidence type="ECO:0000313" key="1">
    <source>
        <dbReference type="EMBL" id="MDU0112421.1"/>
    </source>
</evidence>
<dbReference type="EMBL" id="JAWCUA010000003">
    <property type="protein sequence ID" value="MDU0112421.1"/>
    <property type="molecule type" value="Genomic_DNA"/>
</dbReference>
<dbReference type="PANTHER" id="PTHR48079">
    <property type="entry name" value="PROTEIN YEEZ"/>
    <property type="match status" value="1"/>
</dbReference>